<dbReference type="HOGENOM" id="CLU_587908_0_0_1"/>
<evidence type="ECO:0000313" key="5">
    <source>
        <dbReference type="Proteomes" id="UP000002762"/>
    </source>
</evidence>
<dbReference type="SUPFAM" id="SSF56219">
    <property type="entry name" value="DNase I-like"/>
    <property type="match status" value="1"/>
</dbReference>
<name>J4VR28_BEAB2</name>
<evidence type="ECO:0000313" key="4">
    <source>
        <dbReference type="EMBL" id="EJP61115.1"/>
    </source>
</evidence>
<dbReference type="RefSeq" id="XP_008603239.1">
    <property type="nucleotide sequence ID" value="XM_008605017.1"/>
</dbReference>
<keyword evidence="1" id="KW-0862">Zinc</keyword>
<dbReference type="Gene3D" id="3.60.10.10">
    <property type="entry name" value="Endonuclease/exonuclease/phosphatase"/>
    <property type="match status" value="1"/>
</dbReference>
<dbReference type="PROSITE" id="PS50157">
    <property type="entry name" value="ZINC_FINGER_C2H2_2"/>
    <property type="match status" value="1"/>
</dbReference>
<dbReference type="InParanoid" id="J4VR28"/>
<dbReference type="Pfam" id="PF14529">
    <property type="entry name" value="Exo_endo_phos_2"/>
    <property type="match status" value="1"/>
</dbReference>
<evidence type="ECO:0000256" key="2">
    <source>
        <dbReference type="SAM" id="MobiDB-lite"/>
    </source>
</evidence>
<evidence type="ECO:0000259" key="3">
    <source>
        <dbReference type="PROSITE" id="PS50157"/>
    </source>
</evidence>
<organism evidence="4 5">
    <name type="scientific">Beauveria bassiana (strain ARSEF 2860)</name>
    <name type="common">White muscardine disease fungus</name>
    <name type="synonym">Tritirachium shiotae</name>
    <dbReference type="NCBI Taxonomy" id="655819"/>
    <lineage>
        <taxon>Eukaryota</taxon>
        <taxon>Fungi</taxon>
        <taxon>Dikarya</taxon>
        <taxon>Ascomycota</taxon>
        <taxon>Pezizomycotina</taxon>
        <taxon>Sordariomycetes</taxon>
        <taxon>Hypocreomycetidae</taxon>
        <taxon>Hypocreales</taxon>
        <taxon>Cordycipitaceae</taxon>
        <taxon>Beauveria</taxon>
    </lineage>
</organism>
<dbReference type="GO" id="GO:0008270">
    <property type="term" value="F:zinc ion binding"/>
    <property type="evidence" value="ECO:0007669"/>
    <property type="project" value="UniProtKB-KW"/>
</dbReference>
<dbReference type="InterPro" id="IPR005135">
    <property type="entry name" value="Endo/exonuclease/phosphatase"/>
</dbReference>
<dbReference type="GeneID" id="19892932"/>
<reference evidence="4 5" key="1">
    <citation type="journal article" date="2012" name="Sci. Rep.">
        <title>Genomic perspectives on the evolution of fungal entomopathogenicity in Beauveria bassiana.</title>
        <authorList>
            <person name="Xiao G."/>
            <person name="Ying S.H."/>
            <person name="Zheng P."/>
            <person name="Wang Z.L."/>
            <person name="Zhang S."/>
            <person name="Xie X.Q."/>
            <person name="Shang Y."/>
            <person name="St Leger R.J."/>
            <person name="Zhao G.P."/>
            <person name="Wang C."/>
            <person name="Feng M.G."/>
        </authorList>
    </citation>
    <scope>NUCLEOTIDE SEQUENCE [LARGE SCALE GENOMIC DNA]</scope>
    <source>
        <strain evidence="4 5">ARSEF 2860</strain>
    </source>
</reference>
<gene>
    <name evidence="4" type="ORF">BBA_09920</name>
</gene>
<dbReference type="STRING" id="655819.J4VR28"/>
<feature type="region of interest" description="Disordered" evidence="2">
    <location>
        <begin position="195"/>
        <end position="223"/>
    </location>
</feature>
<evidence type="ECO:0000256" key="1">
    <source>
        <dbReference type="PROSITE-ProRule" id="PRU00042"/>
    </source>
</evidence>
<keyword evidence="1" id="KW-0479">Metal-binding</keyword>
<keyword evidence="1" id="KW-0863">Zinc-finger</keyword>
<proteinExistence type="predicted"/>
<dbReference type="GO" id="GO:0003824">
    <property type="term" value="F:catalytic activity"/>
    <property type="evidence" value="ECO:0007669"/>
    <property type="project" value="InterPro"/>
</dbReference>
<keyword evidence="5" id="KW-1185">Reference proteome</keyword>
<protein>
    <submittedName>
        <fullName evidence="4">Pol-like protein</fullName>
    </submittedName>
</protein>
<dbReference type="InterPro" id="IPR013087">
    <property type="entry name" value="Znf_C2H2_type"/>
</dbReference>
<feature type="region of interest" description="Disordered" evidence="2">
    <location>
        <begin position="1"/>
        <end position="24"/>
    </location>
</feature>
<dbReference type="EMBL" id="JH725224">
    <property type="protein sequence ID" value="EJP61115.1"/>
    <property type="molecule type" value="Genomic_DNA"/>
</dbReference>
<feature type="domain" description="C2H2-type" evidence="3">
    <location>
        <begin position="154"/>
        <end position="181"/>
    </location>
</feature>
<accession>J4VR28</accession>
<sequence length="465" mass="53442">MPMSDYKTLQPQHVGGSVDPDRVRHSMENELGDSFSCPTRVYGIVAVSKHSPEKYQRACPLHFMYFHTRTSTLHAAHTIKRLPQGSHDWLRRIGLDNNWLDEAEDDSSPLTSVVTDTRTAQGQIYKACTCAEHQEIYSNWPTHNAELTIARCMKACTYCGKDFETTAELRKHMRKKYERKGVSIVVEKRNRWGATTPAWTRRRHTESPPRQPAARITRSQSVTDSTSETRLAWKSGDVVLASLFQNRRIAEYDIIAIQEPWRNHFINTSYHPLKTHFQLMYLDNPATRACLYINKRTSPSTWQVSYISADIISLTIRSPDNDKPIHIWNVYNEVGTATLSTLANALDGLGQDHESIVLGDFNLHHPLWSARHQRGVARSRAEELLTIVETFQLQLLTVPGTVTHRWKDGDSTIDLTFATEIWHRAQFTARLPSIWTVTQITFPWRWPSTGTFSKRHQRRNASGRK</sequence>
<dbReference type="InterPro" id="IPR036691">
    <property type="entry name" value="Endo/exonu/phosph_ase_sf"/>
</dbReference>
<dbReference type="AlphaFoldDB" id="J4VR28"/>
<dbReference type="Proteomes" id="UP000002762">
    <property type="component" value="Unassembled WGS sequence"/>
</dbReference>